<reference evidence="2" key="1">
    <citation type="journal article" date="2019" name="Int. J. Syst. Evol. Microbiol.">
        <title>The Global Catalogue of Microorganisms (GCM) 10K type strain sequencing project: providing services to taxonomists for standard genome sequencing and annotation.</title>
        <authorList>
            <consortium name="The Broad Institute Genomics Platform"/>
            <consortium name="The Broad Institute Genome Sequencing Center for Infectious Disease"/>
            <person name="Wu L."/>
            <person name="Ma J."/>
        </authorList>
    </citation>
    <scope>NUCLEOTIDE SEQUENCE [LARGE SCALE GENOMIC DNA]</scope>
    <source>
        <strain evidence="2">CCM 8905</strain>
    </source>
</reference>
<dbReference type="InterPro" id="IPR016888">
    <property type="entry name" value="UCP028498"/>
</dbReference>
<gene>
    <name evidence="1" type="ORF">ACFP1G_12310</name>
</gene>
<accession>A0ABW1SVP8</accession>
<proteinExistence type="predicted"/>
<dbReference type="EMBL" id="JBHSSK010000040">
    <property type="protein sequence ID" value="MFC6208237.1"/>
    <property type="molecule type" value="Genomic_DNA"/>
</dbReference>
<dbReference type="Proteomes" id="UP001596254">
    <property type="component" value="Unassembled WGS sequence"/>
</dbReference>
<dbReference type="Pfam" id="PF10012">
    <property type="entry name" value="DUF2255"/>
    <property type="match status" value="1"/>
</dbReference>
<organism evidence="1 2">
    <name type="scientific">Levilactobacillus tongjiangensis</name>
    <dbReference type="NCBI Taxonomy" id="2486023"/>
    <lineage>
        <taxon>Bacteria</taxon>
        <taxon>Bacillati</taxon>
        <taxon>Bacillota</taxon>
        <taxon>Bacilli</taxon>
        <taxon>Lactobacillales</taxon>
        <taxon>Lactobacillaceae</taxon>
        <taxon>Levilactobacillus</taxon>
    </lineage>
</organism>
<comment type="caution">
    <text evidence="1">The sequence shown here is derived from an EMBL/GenBank/DDBJ whole genome shotgun (WGS) entry which is preliminary data.</text>
</comment>
<sequence>MDTTTTQWTTEQLNLFLNDHTLTMKPYNPDMTTFEEESPVWEVVVDGNVYSRGWNGQQTNWYMTAVAQNAGEISVGDHNFAARFEPAEQSADLDAKITAAYKAKYDGQRSLPKMISENPTAATLHVMPR</sequence>
<evidence type="ECO:0000313" key="1">
    <source>
        <dbReference type="EMBL" id="MFC6208237.1"/>
    </source>
</evidence>
<evidence type="ECO:0000313" key="2">
    <source>
        <dbReference type="Proteomes" id="UP001596254"/>
    </source>
</evidence>
<dbReference type="RefSeq" id="WP_125694423.1">
    <property type="nucleotide sequence ID" value="NZ_JBHSSK010000040.1"/>
</dbReference>
<name>A0ABW1SVP8_9LACO</name>
<keyword evidence="2" id="KW-1185">Reference proteome</keyword>
<protein>
    <submittedName>
        <fullName evidence="1">DUF2255 family protein</fullName>
    </submittedName>
</protein>